<dbReference type="PROSITE" id="PS00478">
    <property type="entry name" value="LIM_DOMAIN_1"/>
    <property type="match status" value="2"/>
</dbReference>
<comment type="caution">
    <text evidence="10">The sequence shown here is derived from an EMBL/GenBank/DDBJ whole genome shotgun (WGS) entry which is preliminary data.</text>
</comment>
<dbReference type="EMBL" id="JASNQZ010000006">
    <property type="protein sequence ID" value="KAL0956019.1"/>
    <property type="molecule type" value="Genomic_DNA"/>
</dbReference>
<feature type="region of interest" description="Disordered" evidence="6">
    <location>
        <begin position="900"/>
        <end position="924"/>
    </location>
</feature>
<feature type="domain" description="Rho-GAP" evidence="9">
    <location>
        <begin position="1154"/>
        <end position="1367"/>
    </location>
</feature>
<feature type="coiled-coil region" evidence="5">
    <location>
        <begin position="929"/>
        <end position="963"/>
    </location>
</feature>
<evidence type="ECO:0000256" key="2">
    <source>
        <dbReference type="ARBA" id="ARBA00022723"/>
    </source>
</evidence>
<feature type="region of interest" description="Disordered" evidence="6">
    <location>
        <begin position="388"/>
        <end position="561"/>
    </location>
</feature>
<gene>
    <name evidence="10" type="ORF">HGRIS_002192</name>
</gene>
<dbReference type="PROSITE" id="PS00479">
    <property type="entry name" value="ZF_DAG_PE_1"/>
    <property type="match status" value="1"/>
</dbReference>
<dbReference type="InterPro" id="IPR008936">
    <property type="entry name" value="Rho_GTPase_activation_prot"/>
</dbReference>
<dbReference type="Pfam" id="PF00412">
    <property type="entry name" value="LIM"/>
    <property type="match status" value="2"/>
</dbReference>
<reference evidence="11" key="1">
    <citation type="submission" date="2024-06" db="EMBL/GenBank/DDBJ databases">
        <title>Multi-omics analyses provide insights into the biosynthesis of the anticancer antibiotic pleurotin in Hohenbuehelia grisea.</title>
        <authorList>
            <person name="Weaver J.A."/>
            <person name="Alberti F."/>
        </authorList>
    </citation>
    <scope>NUCLEOTIDE SEQUENCE [LARGE SCALE GENOMIC DNA]</scope>
    <source>
        <strain evidence="11">T-177</strain>
    </source>
</reference>
<dbReference type="PROSITE" id="PS50081">
    <property type="entry name" value="ZF_DAG_PE_2"/>
    <property type="match status" value="1"/>
</dbReference>
<keyword evidence="1" id="KW-0343">GTPase activation</keyword>
<dbReference type="SUPFAM" id="SSF57889">
    <property type="entry name" value="Cysteine-rich domain"/>
    <property type="match status" value="1"/>
</dbReference>
<dbReference type="InterPro" id="IPR050729">
    <property type="entry name" value="Rho-GAP"/>
</dbReference>
<evidence type="ECO:0000259" key="7">
    <source>
        <dbReference type="PROSITE" id="PS50023"/>
    </source>
</evidence>
<dbReference type="PROSITE" id="PS50238">
    <property type="entry name" value="RHOGAP"/>
    <property type="match status" value="1"/>
</dbReference>
<keyword evidence="2 4" id="KW-0479">Metal-binding</keyword>
<feature type="compositionally biased region" description="Basic and acidic residues" evidence="6">
    <location>
        <begin position="423"/>
        <end position="452"/>
    </location>
</feature>
<dbReference type="PANTHER" id="PTHR23176">
    <property type="entry name" value="RHO/RAC/CDC GTPASE-ACTIVATING PROTEIN"/>
    <property type="match status" value="1"/>
</dbReference>
<evidence type="ECO:0000256" key="6">
    <source>
        <dbReference type="SAM" id="MobiDB-lite"/>
    </source>
</evidence>
<evidence type="ECO:0000313" key="10">
    <source>
        <dbReference type="EMBL" id="KAL0956019.1"/>
    </source>
</evidence>
<name>A0ABR3JK90_9AGAR</name>
<dbReference type="InterPro" id="IPR001781">
    <property type="entry name" value="Znf_LIM"/>
</dbReference>
<protein>
    <recommendedName>
        <fullName evidence="12">RhoGAP-domain-containing protein</fullName>
    </recommendedName>
</protein>
<dbReference type="Proteomes" id="UP001556367">
    <property type="component" value="Unassembled WGS sequence"/>
</dbReference>
<keyword evidence="11" id="KW-1185">Reference proteome</keyword>
<dbReference type="Gene3D" id="1.10.555.10">
    <property type="entry name" value="Rho GTPase activation protein"/>
    <property type="match status" value="1"/>
</dbReference>
<accession>A0ABR3JK90</accession>
<evidence type="ECO:0000256" key="5">
    <source>
        <dbReference type="SAM" id="Coils"/>
    </source>
</evidence>
<evidence type="ECO:0000259" key="8">
    <source>
        <dbReference type="PROSITE" id="PS50081"/>
    </source>
</evidence>
<keyword evidence="4" id="KW-0440">LIM domain</keyword>
<feature type="coiled-coil region" evidence="5">
    <location>
        <begin position="791"/>
        <end position="836"/>
    </location>
</feature>
<feature type="domain" description="LIM zinc-binding" evidence="7">
    <location>
        <begin position="73"/>
        <end position="133"/>
    </location>
</feature>
<dbReference type="SUPFAM" id="SSF48350">
    <property type="entry name" value="GTPase activation domain, GAP"/>
    <property type="match status" value="1"/>
</dbReference>
<feature type="compositionally biased region" description="Polar residues" evidence="6">
    <location>
        <begin position="621"/>
        <end position="634"/>
    </location>
</feature>
<dbReference type="CDD" id="cd00159">
    <property type="entry name" value="RhoGAP"/>
    <property type="match status" value="1"/>
</dbReference>
<feature type="compositionally biased region" description="Low complexity" evidence="6">
    <location>
        <begin position="468"/>
        <end position="478"/>
    </location>
</feature>
<dbReference type="SMART" id="SM00324">
    <property type="entry name" value="RhoGAP"/>
    <property type="match status" value="1"/>
</dbReference>
<feature type="compositionally biased region" description="Low complexity" evidence="6">
    <location>
        <begin position="289"/>
        <end position="305"/>
    </location>
</feature>
<dbReference type="SMART" id="SM00109">
    <property type="entry name" value="C1"/>
    <property type="match status" value="1"/>
</dbReference>
<evidence type="ECO:0000259" key="9">
    <source>
        <dbReference type="PROSITE" id="PS50238"/>
    </source>
</evidence>
<dbReference type="InterPro" id="IPR000198">
    <property type="entry name" value="RhoGAP_dom"/>
</dbReference>
<feature type="compositionally biased region" description="Polar residues" evidence="6">
    <location>
        <begin position="652"/>
        <end position="687"/>
    </location>
</feature>
<keyword evidence="5" id="KW-0175">Coiled coil</keyword>
<proteinExistence type="predicted"/>
<dbReference type="InterPro" id="IPR046349">
    <property type="entry name" value="C1-like_sf"/>
</dbReference>
<evidence type="ECO:0000256" key="4">
    <source>
        <dbReference type="PROSITE-ProRule" id="PRU00125"/>
    </source>
</evidence>
<dbReference type="InterPro" id="IPR002219">
    <property type="entry name" value="PKC_DAG/PE"/>
</dbReference>
<evidence type="ECO:0000256" key="1">
    <source>
        <dbReference type="ARBA" id="ARBA00022468"/>
    </source>
</evidence>
<feature type="compositionally biased region" description="Polar residues" evidence="6">
    <location>
        <begin position="388"/>
        <end position="407"/>
    </location>
</feature>
<keyword evidence="3 4" id="KW-0862">Zinc</keyword>
<feature type="compositionally biased region" description="Polar residues" evidence="6">
    <location>
        <begin position="998"/>
        <end position="1012"/>
    </location>
</feature>
<feature type="region of interest" description="Disordered" evidence="6">
    <location>
        <begin position="143"/>
        <end position="350"/>
    </location>
</feature>
<feature type="compositionally biased region" description="Low complexity" evidence="6">
    <location>
        <begin position="233"/>
        <end position="253"/>
    </location>
</feature>
<evidence type="ECO:0008006" key="12">
    <source>
        <dbReference type="Google" id="ProtNLM"/>
    </source>
</evidence>
<evidence type="ECO:0000313" key="11">
    <source>
        <dbReference type="Proteomes" id="UP001556367"/>
    </source>
</evidence>
<sequence length="1373" mass="150016">MQSPSSFDAVGGMCCPYCKQPVVTEDGGLVVAFGQSFFHVDCFTCAKCGNRVTADTNLLLLSDGSPICANCTYSCNVCHQPILDEAFMTGEDTYHADCFKCKICHKKIDGDLTFARTSQGIYCMDCHNERMIKIRRHAERKAERERLAAVGGSGSSRSREQSAQQYHRDAGRSSPATPYSADRPSSSRSYSGNLREDRSRPGSSRSARSPQQIPRSYVEDAFEPSARQSPSFPSASSPKRSLPSTSPLPSPSLQKHSISVTVAPPTIDPAQNIPRPSRHGSLQSQVQESPRPSTSQAASSPAPSAYPNGRSGTRRKSLDDGVRPLNVLFKDNSDEADRPQALTAPISRRDKRRSINPGLVLGDLTHSDAIQAVSSSPLLSPISVTFGNQQVSNRSPSWDSPNGIQRSSSDDPARPQSGTSHYTDARQSPDLRRTSESARSDTFSDGRPRPERLSSTSSLNVRDERNSRSTTSSRPTSPGHTADVPHGIESGTDTEPEDSVSSATSPDLPPAPPPKEDMPMSITALGAPASAPTSPDPHMSYSSQQDSGSDDMSDSSPVQNTSHHATFIAPALPPIRFSLPADFSDLLTAVGNQPIAKQLDVMATLSEMQHDDLLRSPPPSANSILSNGTSTSDATVVPQESAAVVPDKRPMRSSSVSPAGTESTTQAARAISSRSQLDPQDANSLPRTNTVSQVAASVASPISSLGRDLSPQPQPLLPNVAVNGAHEVETATTPQIRLTPDSEFSPQPRAAATSADLILRRLKEVVADAEARGAQHSKLDRGFVEAIISTLEAKQAECVEMKSQLDGVKRESRQYIDVAQTEFDREAKAKRDAEAEVARLRVLLSSQVAKFTTLNGDTRRQELRQKMTQELNDNLSGLEQDLSKLKVERDMTLAEVEELSLTKSATKPDSDAPPSTLGRSLTKRLDNIKTQYQRELVPLNQQREALTREVAELKAIRDVFLEETTVLNARNEELTQLNIEYSRRMEVLPEPPAKQPDQPLTNGTRANVNANTARPAPVPHPNSMSSINTTVIGSVHSDEMGELKGTSKAQTEMTTPQSKKSKWPVFKAKDIANAIGISKPRSEHTFQQLSILRFSKCDHCGEKLWGSQLRCYGCNVSVHVRCGNLVSASCSQQPAMVQEEQTPPEPPLPSLFGRDLSEQVRVDAHGGTRVIPVIVEKCIEAVEETALDYEGIYRKSGGQSHTNAIMQLFEQGDYDSFDLRDSERFYDINSVTSVLKKYFRMLPVPLFTYDLHDSFMSAIQIRDPIAKKETLLEQVNKMPNEHYYTLRHLMLHLHRVCEQSEVNLMNARNLGVVLGRECPQDIIFQPPLTSWLSATLMRSPDPSAEFSDMAGKALLVEWLVENATSIFSQPDSS</sequence>
<dbReference type="PROSITE" id="PS50023">
    <property type="entry name" value="LIM_DOMAIN_2"/>
    <property type="match status" value="1"/>
</dbReference>
<dbReference type="Pfam" id="PF00130">
    <property type="entry name" value="C1_1"/>
    <property type="match status" value="1"/>
</dbReference>
<dbReference type="Gene3D" id="3.30.60.20">
    <property type="match status" value="1"/>
</dbReference>
<dbReference type="Pfam" id="PF00620">
    <property type="entry name" value="RhoGAP"/>
    <property type="match status" value="1"/>
</dbReference>
<dbReference type="PANTHER" id="PTHR23176:SF128">
    <property type="entry name" value="RHO GTPASE-ACTIVATING PROTEIN RGD1"/>
    <property type="match status" value="1"/>
</dbReference>
<feature type="compositionally biased region" description="Low complexity" evidence="6">
    <location>
        <begin position="201"/>
        <end position="210"/>
    </location>
</feature>
<feature type="compositionally biased region" description="Low complexity" evidence="6">
    <location>
        <begin position="178"/>
        <end position="191"/>
    </location>
</feature>
<feature type="coiled-coil region" evidence="5">
    <location>
        <begin position="868"/>
        <end position="895"/>
    </location>
</feature>
<feature type="domain" description="Phorbol-ester/DAG-type" evidence="8">
    <location>
        <begin position="1083"/>
        <end position="1130"/>
    </location>
</feature>
<evidence type="ECO:0000256" key="3">
    <source>
        <dbReference type="ARBA" id="ARBA00022833"/>
    </source>
</evidence>
<feature type="region of interest" description="Disordered" evidence="6">
    <location>
        <begin position="989"/>
        <end position="1025"/>
    </location>
</feature>
<dbReference type="Gene3D" id="2.10.110.10">
    <property type="entry name" value="Cysteine Rich Protein"/>
    <property type="match status" value="2"/>
</dbReference>
<organism evidence="10 11">
    <name type="scientific">Hohenbuehelia grisea</name>
    <dbReference type="NCBI Taxonomy" id="104357"/>
    <lineage>
        <taxon>Eukaryota</taxon>
        <taxon>Fungi</taxon>
        <taxon>Dikarya</taxon>
        <taxon>Basidiomycota</taxon>
        <taxon>Agaricomycotina</taxon>
        <taxon>Agaricomycetes</taxon>
        <taxon>Agaricomycetidae</taxon>
        <taxon>Agaricales</taxon>
        <taxon>Pleurotineae</taxon>
        <taxon>Pleurotaceae</taxon>
        <taxon>Hohenbuehelia</taxon>
    </lineage>
</organism>
<dbReference type="CDD" id="cd08368">
    <property type="entry name" value="LIM"/>
    <property type="match status" value="1"/>
</dbReference>
<feature type="region of interest" description="Disordered" evidence="6">
    <location>
        <begin position="616"/>
        <end position="687"/>
    </location>
</feature>
<dbReference type="SMART" id="SM00132">
    <property type="entry name" value="LIM"/>
    <property type="match status" value="2"/>
</dbReference>